<keyword evidence="2" id="KW-0547">Nucleotide-binding</keyword>
<dbReference type="GO" id="GO:0005730">
    <property type="term" value="C:nucleolus"/>
    <property type="evidence" value="ECO:0007669"/>
    <property type="project" value="UniProtKB-SubCell"/>
</dbReference>
<dbReference type="Pfam" id="PF08153">
    <property type="entry name" value="NGP1NT"/>
    <property type="match status" value="1"/>
</dbReference>
<comment type="subcellular location">
    <subcellularLocation>
        <location evidence="1">Nucleus</location>
        <location evidence="1">Nucleolus</location>
    </subcellularLocation>
</comment>
<evidence type="ECO:0000313" key="8">
    <source>
        <dbReference type="Proteomes" id="UP000811246"/>
    </source>
</evidence>
<feature type="compositionally biased region" description="Basic and acidic residues" evidence="5">
    <location>
        <begin position="18"/>
        <end position="29"/>
    </location>
</feature>
<dbReference type="GO" id="GO:0005525">
    <property type="term" value="F:GTP binding"/>
    <property type="evidence" value="ECO:0007669"/>
    <property type="project" value="UniProtKB-KW"/>
</dbReference>
<dbReference type="InterPro" id="IPR024929">
    <property type="entry name" value="GNL2_CP_dom"/>
</dbReference>
<feature type="domain" description="CP-type G" evidence="6">
    <location>
        <begin position="204"/>
        <end position="365"/>
    </location>
</feature>
<evidence type="ECO:0000256" key="5">
    <source>
        <dbReference type="SAM" id="MobiDB-lite"/>
    </source>
</evidence>
<dbReference type="PROSITE" id="PS51721">
    <property type="entry name" value="G_CP"/>
    <property type="match status" value="1"/>
</dbReference>
<feature type="compositionally biased region" description="Basic and acidic residues" evidence="5">
    <location>
        <begin position="1"/>
        <end position="10"/>
    </location>
</feature>
<evidence type="ECO:0000256" key="4">
    <source>
        <dbReference type="ARBA" id="ARBA00023242"/>
    </source>
</evidence>
<protein>
    <recommendedName>
        <fullName evidence="6">CP-type G domain-containing protein</fullName>
    </recommendedName>
</protein>
<comment type="caution">
    <text evidence="7">The sequence shown here is derived from an EMBL/GenBank/DDBJ whole genome shotgun (WGS) entry which is preliminary data.</text>
</comment>
<dbReference type="PANTHER" id="PTHR11089">
    <property type="entry name" value="GTP-BINDING PROTEIN-RELATED"/>
    <property type="match status" value="1"/>
</dbReference>
<dbReference type="InterPro" id="IPR050755">
    <property type="entry name" value="TRAFAC_YlqF/YawG_RiboMat"/>
</dbReference>
<dbReference type="PANTHER" id="PTHR11089:SF9">
    <property type="entry name" value="NUCLEOLAR GTP-BINDING PROTEIN 2"/>
    <property type="match status" value="1"/>
</dbReference>
<sequence>MTKAAKEKKVNISGKPKHSLDSNRKDGTDGSRSAATVRRLKMYNTRPKRNSAGKVLKNEFQSKELPNTRIQPDRRWFGNTRVVNQKELEFFREELQNRMSSNYNVILREKKLPLSLLNDRQKQSRVHLLDTEPFEDAFGPKTKRKRPKLLATDYESLIKKADGSQDAFEEKHAASASVEGTEEDGLRDLVQHTMFEKGQSKRIWGELYKVIDSSDVVVQVLDARDPQGTRCYHLERHLKEHCKHKHLILLLNKCDLIPAWATKGWLRVLSKEYPTLAFHASINKSFGKGSLLSVLRQFARLKSDKQAISVGFVGYPNVGKSSVINTLRTKNVCKVAPIPGETKVWQYITLTKRIFLIDCLGLFTKTVTLKQILYLRVWYVSQIWRMLLNTLEKF</sequence>
<accession>A0A922IWH6</accession>
<dbReference type="FunFam" id="3.40.50.300:FF:000559">
    <property type="entry name" value="Nuclear/nucleolar GTPase 2"/>
    <property type="match status" value="1"/>
</dbReference>
<keyword evidence="4" id="KW-0539">Nucleus</keyword>
<organism evidence="7 8">
    <name type="scientific">Carya illinoinensis</name>
    <name type="common">Pecan</name>
    <dbReference type="NCBI Taxonomy" id="32201"/>
    <lineage>
        <taxon>Eukaryota</taxon>
        <taxon>Viridiplantae</taxon>
        <taxon>Streptophyta</taxon>
        <taxon>Embryophyta</taxon>
        <taxon>Tracheophyta</taxon>
        <taxon>Spermatophyta</taxon>
        <taxon>Magnoliopsida</taxon>
        <taxon>eudicotyledons</taxon>
        <taxon>Gunneridae</taxon>
        <taxon>Pentapetalae</taxon>
        <taxon>rosids</taxon>
        <taxon>fabids</taxon>
        <taxon>Fagales</taxon>
        <taxon>Juglandaceae</taxon>
        <taxon>Carya</taxon>
    </lineage>
</organism>
<name>A0A922IWH6_CARIL</name>
<dbReference type="EMBL" id="CM031836">
    <property type="protein sequence ID" value="KAG6685595.1"/>
    <property type="molecule type" value="Genomic_DNA"/>
</dbReference>
<dbReference type="AlphaFoldDB" id="A0A922IWH6"/>
<dbReference type="InterPro" id="IPR006073">
    <property type="entry name" value="GTP-bd"/>
</dbReference>
<evidence type="ECO:0000256" key="1">
    <source>
        <dbReference type="ARBA" id="ARBA00004604"/>
    </source>
</evidence>
<gene>
    <name evidence="7" type="ORF">I3842_12G119100</name>
</gene>
<evidence type="ECO:0000313" key="7">
    <source>
        <dbReference type="EMBL" id="KAG6685595.1"/>
    </source>
</evidence>
<reference evidence="7" key="1">
    <citation type="submission" date="2021-01" db="EMBL/GenBank/DDBJ databases">
        <authorList>
            <person name="Lovell J.T."/>
            <person name="Bentley N."/>
            <person name="Bhattarai G."/>
            <person name="Jenkins J.W."/>
            <person name="Sreedasyam A."/>
            <person name="Alarcon Y."/>
            <person name="Bock C."/>
            <person name="Boston L."/>
            <person name="Carlson J."/>
            <person name="Cervantes K."/>
            <person name="Clermont K."/>
            <person name="Krom N."/>
            <person name="Kubenka K."/>
            <person name="Mamidi S."/>
            <person name="Mattison C."/>
            <person name="Monteros M."/>
            <person name="Pisani C."/>
            <person name="Plott C."/>
            <person name="Rajasekar S."/>
            <person name="Rhein H.S."/>
            <person name="Rohla C."/>
            <person name="Song M."/>
            <person name="Hilaire R.S."/>
            <person name="Shu S."/>
            <person name="Wells L."/>
            <person name="Wang X."/>
            <person name="Webber J."/>
            <person name="Heerema R.J."/>
            <person name="Klein P."/>
            <person name="Conner P."/>
            <person name="Grauke L."/>
            <person name="Grimwood J."/>
            <person name="Schmutz J."/>
            <person name="Randall J.J."/>
        </authorList>
    </citation>
    <scope>NUCLEOTIDE SEQUENCE</scope>
    <source>
        <tissue evidence="7">Leaf</tissue>
    </source>
</reference>
<proteinExistence type="predicted"/>
<dbReference type="CDD" id="cd01858">
    <property type="entry name" value="NGP_1"/>
    <property type="match status" value="1"/>
</dbReference>
<feature type="region of interest" description="Disordered" evidence="5">
    <location>
        <begin position="1"/>
        <end position="37"/>
    </location>
</feature>
<evidence type="ECO:0000256" key="3">
    <source>
        <dbReference type="ARBA" id="ARBA00023134"/>
    </source>
</evidence>
<keyword evidence="3" id="KW-0342">GTP-binding</keyword>
<dbReference type="InterPro" id="IPR012971">
    <property type="entry name" value="NOG2_N_dom"/>
</dbReference>
<dbReference type="Proteomes" id="UP000811246">
    <property type="component" value="Chromosome 12"/>
</dbReference>
<dbReference type="Pfam" id="PF01926">
    <property type="entry name" value="MMR_HSR1"/>
    <property type="match status" value="1"/>
</dbReference>
<evidence type="ECO:0000259" key="6">
    <source>
        <dbReference type="PROSITE" id="PS51721"/>
    </source>
</evidence>
<dbReference type="InterPro" id="IPR030378">
    <property type="entry name" value="G_CP_dom"/>
</dbReference>
<evidence type="ECO:0000256" key="2">
    <source>
        <dbReference type="ARBA" id="ARBA00022741"/>
    </source>
</evidence>